<evidence type="ECO:0000313" key="2">
    <source>
        <dbReference type="EMBL" id="KOF76228.1"/>
    </source>
</evidence>
<reference evidence="2" key="1">
    <citation type="submission" date="2015-07" db="EMBL/GenBank/DDBJ databases">
        <title>MeaNS - Measles Nucleotide Surveillance Program.</title>
        <authorList>
            <person name="Tran T."/>
            <person name="Druce J."/>
        </authorList>
    </citation>
    <scope>NUCLEOTIDE SEQUENCE</scope>
    <source>
        <strain evidence="2">UCB-OBI-ISO-001</strain>
        <tissue evidence="2">Gonad</tissue>
    </source>
</reference>
<evidence type="ECO:0000256" key="1">
    <source>
        <dbReference type="SAM" id="MobiDB-lite"/>
    </source>
</evidence>
<sequence length="169" mass="18970">MSHRDREFGKGGGKGKHAVTFSNDQSPTSKYESVPMFDMTTKKRATNNTLCEQQSPESKGQPQKEDIKKWMRENIKLRPHQVTSKKSGKWLGVKNKIVQPIIPRAEKSREVIEKDENSGSEDEWISSSPPPPPPPISLQLLSYLPQPSSSLLQPISSPLQLPQPPSFLK</sequence>
<dbReference type="KEGG" id="obi:106876910"/>
<feature type="region of interest" description="Disordered" evidence="1">
    <location>
        <begin position="1"/>
        <end position="69"/>
    </location>
</feature>
<dbReference type="EMBL" id="KQ421843">
    <property type="protein sequence ID" value="KOF76228.1"/>
    <property type="molecule type" value="Genomic_DNA"/>
</dbReference>
<feature type="compositionally biased region" description="Polar residues" evidence="1">
    <location>
        <begin position="46"/>
        <end position="61"/>
    </location>
</feature>
<proteinExistence type="predicted"/>
<feature type="compositionally biased region" description="Basic and acidic residues" evidence="1">
    <location>
        <begin position="104"/>
        <end position="117"/>
    </location>
</feature>
<accession>A0A0L8GGZ8</accession>
<feature type="region of interest" description="Disordered" evidence="1">
    <location>
        <begin position="102"/>
        <end position="141"/>
    </location>
</feature>
<protein>
    <submittedName>
        <fullName evidence="2">Uncharacterized protein</fullName>
    </submittedName>
</protein>
<dbReference type="AlphaFoldDB" id="A0A0L8GGZ8"/>
<dbReference type="EMBL" id="KQ421843">
    <property type="protein sequence ID" value="KOF76229.1"/>
    <property type="molecule type" value="Genomic_DNA"/>
</dbReference>
<name>A0A0L8GGZ8_OCTBM</name>
<feature type="compositionally biased region" description="Polar residues" evidence="1">
    <location>
        <begin position="20"/>
        <end position="31"/>
    </location>
</feature>
<organism evidence="2">
    <name type="scientific">Octopus bimaculoides</name>
    <name type="common">California two-spotted octopus</name>
    <dbReference type="NCBI Taxonomy" id="37653"/>
    <lineage>
        <taxon>Eukaryota</taxon>
        <taxon>Metazoa</taxon>
        <taxon>Spiralia</taxon>
        <taxon>Lophotrochozoa</taxon>
        <taxon>Mollusca</taxon>
        <taxon>Cephalopoda</taxon>
        <taxon>Coleoidea</taxon>
        <taxon>Octopodiformes</taxon>
        <taxon>Octopoda</taxon>
        <taxon>Incirrata</taxon>
        <taxon>Octopodidae</taxon>
        <taxon>Octopus</taxon>
    </lineage>
</organism>
<gene>
    <name evidence="2" type="ORF">OCBIM_22033598mg</name>
</gene>